<dbReference type="Proteomes" id="UP001596310">
    <property type="component" value="Unassembled WGS sequence"/>
</dbReference>
<proteinExistence type="inferred from homology"/>
<evidence type="ECO:0000313" key="6">
    <source>
        <dbReference type="EMBL" id="MFC6314673.1"/>
    </source>
</evidence>
<evidence type="ECO:0000256" key="1">
    <source>
        <dbReference type="ARBA" id="ARBA00006930"/>
    </source>
</evidence>
<dbReference type="PANTHER" id="PTHR32114:SF2">
    <property type="entry name" value="ABC TRANSPORTER ABCH.3"/>
    <property type="match status" value="1"/>
</dbReference>
<dbReference type="InterPro" id="IPR038729">
    <property type="entry name" value="Rad50/SbcC_AAA"/>
</dbReference>
<comment type="caution">
    <text evidence="6">The sequence shown here is derived from an EMBL/GenBank/DDBJ whole genome shotgun (WGS) entry which is preliminary data.</text>
</comment>
<evidence type="ECO:0000256" key="4">
    <source>
        <dbReference type="SAM" id="Coils"/>
    </source>
</evidence>
<evidence type="ECO:0000313" key="7">
    <source>
        <dbReference type="Proteomes" id="UP001596310"/>
    </source>
</evidence>
<evidence type="ECO:0000259" key="5">
    <source>
        <dbReference type="Pfam" id="PF13476"/>
    </source>
</evidence>
<dbReference type="RefSeq" id="WP_125599302.1">
    <property type="nucleotide sequence ID" value="NZ_JBHSSM010000014.1"/>
</dbReference>
<feature type="coiled-coil region" evidence="4">
    <location>
        <begin position="553"/>
        <end position="587"/>
    </location>
</feature>
<name>A0ABW1ULY5_9LACO</name>
<dbReference type="EMBL" id="JBHSSM010000014">
    <property type="protein sequence ID" value="MFC6314673.1"/>
    <property type="molecule type" value="Genomic_DNA"/>
</dbReference>
<feature type="coiled-coil region" evidence="4">
    <location>
        <begin position="191"/>
        <end position="264"/>
    </location>
</feature>
<dbReference type="Gene3D" id="3.40.50.300">
    <property type="entry name" value="P-loop containing nucleotide triphosphate hydrolases"/>
    <property type="match status" value="2"/>
</dbReference>
<dbReference type="InterPro" id="IPR027417">
    <property type="entry name" value="P-loop_NTPase"/>
</dbReference>
<feature type="domain" description="Rad50/SbcC-type AAA" evidence="5">
    <location>
        <begin position="5"/>
        <end position="218"/>
    </location>
</feature>
<keyword evidence="7" id="KW-1185">Reference proteome</keyword>
<protein>
    <recommendedName>
        <fullName evidence="3">Nuclease SbcCD subunit C</fullName>
    </recommendedName>
</protein>
<reference evidence="7" key="1">
    <citation type="journal article" date="2019" name="Int. J. Syst. Evol. Microbiol.">
        <title>The Global Catalogue of Microorganisms (GCM) 10K type strain sequencing project: providing services to taxonomists for standard genome sequencing and annotation.</title>
        <authorList>
            <consortium name="The Broad Institute Genomics Platform"/>
            <consortium name="The Broad Institute Genome Sequencing Center for Infectious Disease"/>
            <person name="Wu L."/>
            <person name="Ma J."/>
        </authorList>
    </citation>
    <scope>NUCLEOTIDE SEQUENCE [LARGE SCALE GENOMIC DNA]</scope>
    <source>
        <strain evidence="7">CCM 8897</strain>
    </source>
</reference>
<feature type="coiled-coil region" evidence="4">
    <location>
        <begin position="630"/>
        <end position="727"/>
    </location>
</feature>
<keyword evidence="4" id="KW-0175">Coiled coil</keyword>
<evidence type="ECO:0000256" key="2">
    <source>
        <dbReference type="ARBA" id="ARBA00011322"/>
    </source>
</evidence>
<dbReference type="PANTHER" id="PTHR32114">
    <property type="entry name" value="ABC TRANSPORTER ABCH.3"/>
    <property type="match status" value="1"/>
</dbReference>
<dbReference type="Pfam" id="PF13476">
    <property type="entry name" value="AAA_23"/>
    <property type="match status" value="1"/>
</dbReference>
<comment type="subunit">
    <text evidence="2">Heterodimer of SbcC and SbcD.</text>
</comment>
<feature type="coiled-coil region" evidence="4">
    <location>
        <begin position="411"/>
        <end position="482"/>
    </location>
</feature>
<dbReference type="Pfam" id="PF13558">
    <property type="entry name" value="SbcC_Walker_B"/>
    <property type="match status" value="1"/>
</dbReference>
<evidence type="ECO:0000256" key="3">
    <source>
        <dbReference type="ARBA" id="ARBA00013368"/>
    </source>
</evidence>
<gene>
    <name evidence="6" type="ORF">ACFQHW_03720</name>
</gene>
<accession>A0ABW1ULY5</accession>
<organism evidence="6 7">
    <name type="scientific">Lapidilactobacillus achengensis</name>
    <dbReference type="NCBI Taxonomy" id="2486000"/>
    <lineage>
        <taxon>Bacteria</taxon>
        <taxon>Bacillati</taxon>
        <taxon>Bacillota</taxon>
        <taxon>Bacilli</taxon>
        <taxon>Lactobacillales</taxon>
        <taxon>Lactobacillaceae</taxon>
        <taxon>Lapidilactobacillus</taxon>
    </lineage>
</organism>
<comment type="similarity">
    <text evidence="1">Belongs to the SMC family. SbcC subfamily.</text>
</comment>
<dbReference type="SUPFAM" id="SSF52540">
    <property type="entry name" value="P-loop containing nucleoside triphosphate hydrolases"/>
    <property type="match status" value="1"/>
</dbReference>
<sequence length="1060" mass="117543">MKPIKLTLDFFGPYRHEVVDFSRFEQQPLFLISGATGAGKSTLFDGLVYALYGDAASPQRQDKDLRSDFATPADLTQVTLTFSHRGKFYQVLRSPAQTQNKKRGSGVTEMLTQASLTVFQDAALQVEENQILQVKKVNLFLTDLLQMNSAQFRQIILLPQGDFRNFLDGDSDQKEQVLRNLFQTQRYERWIDALQQSYKDQRKQNEATTQRIQALLQQVLWSDDGAPAETTSLPEQAALLASQLQDQQAELAQLKQQKDAQTEVSAAAQTALQQGQQVSALLAQQVKLQQDQAKLTAQAPTVTHWRQQLQDWQWARELRPQQEQFTAAQDQSADLQQRLAANAKLSQANGQAQTALAQTQAQLTAAQPEQARLQAQIQQWQAQLPLYQEADGQRSARDQAAAQVTAQQTKVSAAATKLERQRQELATLTAAQAEQPDFAGEQVVLLTRQTQLQDWQKQLAQLQQTQQQLQDWQSQQTALSQEQLTLNAAAERALSVYQRQRSDFARQQIARLSQDLLPDTPCPVCGSRQHPAPAVAVASTVTQAAVDEADQARQKASRAALAKEHELADLTNKMTEQTTTLKQAADTLRQELLAASWLALAPDLVADFYQAGASLLTAPVAKLHQDQQALATAQQASQQAQHRLVELRQQVEQAQTAGQAAQEQLHQAQQTLAIQQTQLADLQARLAVDFATSQALQEALDQALQRYNAYQKQVQSVAEQHQALLQQAKVQEADRRHFAEQLATTQAQVTQLQARLAAAFSHQWPELTDFAAQNQAYQALLTAGQQQEQVTAQVKAYEEQQLKLSTLLEEVVTKLPAAADQPDLVALQAAAASASDQLAQLSDRFAAQTQQQRQQHRLLTGIQTALSQLTDLTELQELAEVTRGVGSQKLGLERYVLRMYLEEVLKVANTRLDQLTQGRYQLALDDELQAARKKSGLELNVYDDYTGEFRSVRTLSGGESFIAALSLALALGEVVQQQTGAIEINTLFIDEGFGSLDEEALQTAIAALTSLEGKQRLIGIISHVRELQLQITSQLQVVANGNGESHIRYRLADEPLSDGV</sequence>